<organism evidence="8 9">
    <name type="scientific">Gymnopus androsaceus JB14</name>
    <dbReference type="NCBI Taxonomy" id="1447944"/>
    <lineage>
        <taxon>Eukaryota</taxon>
        <taxon>Fungi</taxon>
        <taxon>Dikarya</taxon>
        <taxon>Basidiomycota</taxon>
        <taxon>Agaricomycotina</taxon>
        <taxon>Agaricomycetes</taxon>
        <taxon>Agaricomycetidae</taxon>
        <taxon>Agaricales</taxon>
        <taxon>Marasmiineae</taxon>
        <taxon>Omphalotaceae</taxon>
        <taxon>Gymnopus</taxon>
    </lineage>
</organism>
<dbReference type="PANTHER" id="PTHR13789:SF147">
    <property type="entry name" value="PUTATIVE (AFU_ORTHOLOGUE AFUA_2G01950)-RELATED"/>
    <property type="match status" value="1"/>
</dbReference>
<dbReference type="GO" id="GO:0004497">
    <property type="term" value="F:monooxygenase activity"/>
    <property type="evidence" value="ECO:0007669"/>
    <property type="project" value="UniProtKB-KW"/>
</dbReference>
<evidence type="ECO:0000256" key="1">
    <source>
        <dbReference type="ARBA" id="ARBA00007992"/>
    </source>
</evidence>
<dbReference type="SUPFAM" id="SSF54373">
    <property type="entry name" value="FAD-linked reductases, C-terminal domain"/>
    <property type="match status" value="1"/>
</dbReference>
<accession>A0A6A4HK00</accession>
<evidence type="ECO:0000256" key="4">
    <source>
        <dbReference type="ARBA" id="ARBA00023002"/>
    </source>
</evidence>
<reference evidence="8" key="1">
    <citation type="journal article" date="2019" name="Environ. Microbiol.">
        <title>Fungal ecological strategies reflected in gene transcription - a case study of two litter decomposers.</title>
        <authorList>
            <person name="Barbi F."/>
            <person name="Kohler A."/>
            <person name="Barry K."/>
            <person name="Baskaran P."/>
            <person name="Daum C."/>
            <person name="Fauchery L."/>
            <person name="Ihrmark K."/>
            <person name="Kuo A."/>
            <person name="LaButti K."/>
            <person name="Lipzen A."/>
            <person name="Morin E."/>
            <person name="Grigoriev I.V."/>
            <person name="Henrissat B."/>
            <person name="Lindahl B."/>
            <person name="Martin F."/>
        </authorList>
    </citation>
    <scope>NUCLEOTIDE SEQUENCE</scope>
    <source>
        <strain evidence="8">JB14</strain>
    </source>
</reference>
<evidence type="ECO:0000256" key="3">
    <source>
        <dbReference type="ARBA" id="ARBA00022827"/>
    </source>
</evidence>
<sequence length="445" mass="48529">MFRRDQKLSGTFDTNGDRANATGPSQSSVVSSSINGQLFQSYKCPDAHFAKVGGGIGGLATAYSLASAGHRVTVLESVAVPGEIGAGVQIAASGDETEKRYGAPTYHVHRADLHSMLYDLAKPHITFRSGSRVTSIDPSTPSVTLASGEKITADVIIGADGIRSVVRDVVVGHPQKVKYTGDSAYRFMIPVEDMLSDPDLEPLVEKLSLWAGPQKFVVAYGIRGRKLLNVVAFVEDEDEEAGYSWTAQSDSDGMRAQFSEFEPRVTKLLALVKSPYTLKFKLMDCAPLETWVHAQGQVALLGDACHPMLPYRAQGAAMAIEDAEALGKLFSHVTHRKQIPSLLKAYESIRFERATTTQRLSTESRNLYHLSDGPEQEKRDAMLRLGMEVQHALAKGQVVASDKLSVVEHGQKSRQAMDDVQFGYDVGQETEKWWKDNGAGILSLN</sequence>
<dbReference type="InterPro" id="IPR036188">
    <property type="entry name" value="FAD/NAD-bd_sf"/>
</dbReference>
<evidence type="ECO:0000256" key="2">
    <source>
        <dbReference type="ARBA" id="ARBA00022630"/>
    </source>
</evidence>
<evidence type="ECO:0000256" key="5">
    <source>
        <dbReference type="ARBA" id="ARBA00023033"/>
    </source>
</evidence>
<comment type="similarity">
    <text evidence="1">Belongs to the paxM FAD-dependent monooxygenase family.</text>
</comment>
<protein>
    <submittedName>
        <fullName evidence="8">FAD/NAD(P)-binding domain-containing protein</fullName>
    </submittedName>
</protein>
<keyword evidence="3" id="KW-0274">FAD</keyword>
<keyword evidence="2" id="KW-0285">Flavoprotein</keyword>
<gene>
    <name evidence="8" type="ORF">BT96DRAFT_957627</name>
</gene>
<dbReference type="Proteomes" id="UP000799118">
    <property type="component" value="Unassembled WGS sequence"/>
</dbReference>
<dbReference type="Pfam" id="PF13450">
    <property type="entry name" value="NAD_binding_8"/>
    <property type="match status" value="1"/>
</dbReference>
<evidence type="ECO:0000313" key="8">
    <source>
        <dbReference type="EMBL" id="KAE9398323.1"/>
    </source>
</evidence>
<keyword evidence="5" id="KW-0503">Monooxygenase</keyword>
<dbReference type="SUPFAM" id="SSF51905">
    <property type="entry name" value="FAD/NAD(P)-binding domain"/>
    <property type="match status" value="1"/>
</dbReference>
<dbReference type="PRINTS" id="PR00420">
    <property type="entry name" value="RNGMNOXGNASE"/>
</dbReference>
<dbReference type="PANTHER" id="PTHR13789">
    <property type="entry name" value="MONOOXYGENASE"/>
    <property type="match status" value="1"/>
</dbReference>
<feature type="region of interest" description="Disordered" evidence="6">
    <location>
        <begin position="1"/>
        <end position="28"/>
    </location>
</feature>
<dbReference type="InterPro" id="IPR050493">
    <property type="entry name" value="FAD-dep_Monooxygenase_BioMet"/>
</dbReference>
<name>A0A6A4HK00_9AGAR</name>
<keyword evidence="9" id="KW-1185">Reference proteome</keyword>
<dbReference type="OrthoDB" id="1878542at2759"/>
<evidence type="ECO:0000259" key="7">
    <source>
        <dbReference type="Pfam" id="PF01494"/>
    </source>
</evidence>
<keyword evidence="4" id="KW-0560">Oxidoreductase</keyword>
<evidence type="ECO:0000256" key="6">
    <source>
        <dbReference type="SAM" id="MobiDB-lite"/>
    </source>
</evidence>
<feature type="domain" description="FAD-binding" evidence="7">
    <location>
        <begin position="147"/>
        <end position="357"/>
    </location>
</feature>
<evidence type="ECO:0000313" key="9">
    <source>
        <dbReference type="Proteomes" id="UP000799118"/>
    </source>
</evidence>
<proteinExistence type="inferred from homology"/>
<dbReference type="AlphaFoldDB" id="A0A6A4HK00"/>
<dbReference type="InterPro" id="IPR002938">
    <property type="entry name" value="FAD-bd"/>
</dbReference>
<dbReference type="EMBL" id="ML769484">
    <property type="protein sequence ID" value="KAE9398323.1"/>
    <property type="molecule type" value="Genomic_DNA"/>
</dbReference>
<dbReference type="GO" id="GO:0071949">
    <property type="term" value="F:FAD binding"/>
    <property type="evidence" value="ECO:0007669"/>
    <property type="project" value="InterPro"/>
</dbReference>
<dbReference type="Pfam" id="PF01494">
    <property type="entry name" value="FAD_binding_3"/>
    <property type="match status" value="1"/>
</dbReference>
<dbReference type="Gene3D" id="3.50.50.60">
    <property type="entry name" value="FAD/NAD(P)-binding domain"/>
    <property type="match status" value="1"/>
</dbReference>